<proteinExistence type="predicted"/>
<accession>A0A5J9T9Z6</accession>
<feature type="non-terminal residue" evidence="2">
    <location>
        <position position="1"/>
    </location>
</feature>
<name>A0A5J9T9Z6_9POAL</name>
<comment type="caution">
    <text evidence="2">The sequence shown here is derived from an EMBL/GenBank/DDBJ whole genome shotgun (WGS) entry which is preliminary data.</text>
</comment>
<dbReference type="Proteomes" id="UP000324897">
    <property type="component" value="Chromosome 3"/>
</dbReference>
<keyword evidence="3" id="KW-1185">Reference proteome</keyword>
<sequence length="118" mass="12551">MGSMVIMALPSSGFRGHAGRPREPRRRAGREGCCFYGNLEDGVGGGLVVRAAGIGCSPVMVPRSPRPRRRGSPADEGVAGRPAVRASLLLPMQVIPWLLASVGSELLKRQLFLTGEEK</sequence>
<evidence type="ECO:0000313" key="3">
    <source>
        <dbReference type="Proteomes" id="UP000324897"/>
    </source>
</evidence>
<protein>
    <submittedName>
        <fullName evidence="2">Uncharacterized protein</fullName>
    </submittedName>
</protein>
<dbReference type="Gramene" id="TVU07768">
    <property type="protein sequence ID" value="TVU07768"/>
    <property type="gene ID" value="EJB05_41137"/>
</dbReference>
<reference evidence="2 3" key="1">
    <citation type="journal article" date="2019" name="Sci. Rep.">
        <title>A high-quality genome of Eragrostis curvula grass provides insights into Poaceae evolution and supports new strategies to enhance forage quality.</title>
        <authorList>
            <person name="Carballo J."/>
            <person name="Santos B.A.C.M."/>
            <person name="Zappacosta D."/>
            <person name="Garbus I."/>
            <person name="Selva J.P."/>
            <person name="Gallo C.A."/>
            <person name="Diaz A."/>
            <person name="Albertini E."/>
            <person name="Caccamo M."/>
            <person name="Echenique V."/>
        </authorList>
    </citation>
    <scope>NUCLEOTIDE SEQUENCE [LARGE SCALE GENOMIC DNA]</scope>
    <source>
        <strain evidence="3">cv. Victoria</strain>
        <tissue evidence="2">Leaf</tissue>
    </source>
</reference>
<gene>
    <name evidence="2" type="ORF">EJB05_41137</name>
</gene>
<feature type="region of interest" description="Disordered" evidence="1">
    <location>
        <begin position="59"/>
        <end position="79"/>
    </location>
</feature>
<evidence type="ECO:0000313" key="2">
    <source>
        <dbReference type="EMBL" id="TVU07768.1"/>
    </source>
</evidence>
<dbReference type="AlphaFoldDB" id="A0A5J9T9Z6"/>
<dbReference type="EMBL" id="RWGY01000039">
    <property type="protein sequence ID" value="TVU07768.1"/>
    <property type="molecule type" value="Genomic_DNA"/>
</dbReference>
<evidence type="ECO:0000256" key="1">
    <source>
        <dbReference type="SAM" id="MobiDB-lite"/>
    </source>
</evidence>
<organism evidence="2 3">
    <name type="scientific">Eragrostis curvula</name>
    <name type="common">weeping love grass</name>
    <dbReference type="NCBI Taxonomy" id="38414"/>
    <lineage>
        <taxon>Eukaryota</taxon>
        <taxon>Viridiplantae</taxon>
        <taxon>Streptophyta</taxon>
        <taxon>Embryophyta</taxon>
        <taxon>Tracheophyta</taxon>
        <taxon>Spermatophyta</taxon>
        <taxon>Magnoliopsida</taxon>
        <taxon>Liliopsida</taxon>
        <taxon>Poales</taxon>
        <taxon>Poaceae</taxon>
        <taxon>PACMAD clade</taxon>
        <taxon>Chloridoideae</taxon>
        <taxon>Eragrostideae</taxon>
        <taxon>Eragrostidinae</taxon>
        <taxon>Eragrostis</taxon>
    </lineage>
</organism>